<comment type="caution">
    <text evidence="2">The sequence shown here is derived from an EMBL/GenBank/DDBJ whole genome shotgun (WGS) entry which is preliminary data.</text>
</comment>
<accession>A0A225WDQ2</accession>
<evidence type="ECO:0000313" key="3">
    <source>
        <dbReference type="Proteomes" id="UP000198211"/>
    </source>
</evidence>
<gene>
    <name evidence="2" type="ORF">PHMEG_00011463</name>
</gene>
<sequence>MYLRCVPEILYIILLGVIRVALALSDPDRDYNSVSNIERTNGDGLNRLLRSDSRVNVGEIDSESDINEDRIVSRLYFVQLTGSDYPSCNAGALQSRWSSLICPGIALYAS</sequence>
<dbReference type="AlphaFoldDB" id="A0A225WDQ2"/>
<feature type="chain" id="PRO_5012804766" evidence="1">
    <location>
        <begin position="24"/>
        <end position="110"/>
    </location>
</feature>
<evidence type="ECO:0000313" key="2">
    <source>
        <dbReference type="EMBL" id="OWZ14980.1"/>
    </source>
</evidence>
<feature type="signal peptide" evidence="1">
    <location>
        <begin position="1"/>
        <end position="23"/>
    </location>
</feature>
<evidence type="ECO:0000256" key="1">
    <source>
        <dbReference type="SAM" id="SignalP"/>
    </source>
</evidence>
<proteinExistence type="predicted"/>
<reference evidence="3" key="1">
    <citation type="submission" date="2017-03" db="EMBL/GenBank/DDBJ databases">
        <title>Phytopthora megakarya and P. palmivora, two closely related causual agents of cacao black pod achieved similar genome size and gene model numbers by different mechanisms.</title>
        <authorList>
            <person name="Ali S."/>
            <person name="Shao J."/>
            <person name="Larry D.J."/>
            <person name="Kronmiller B."/>
            <person name="Shen D."/>
            <person name="Strem M.D."/>
            <person name="Melnick R.L."/>
            <person name="Guiltinan M.J."/>
            <person name="Tyler B.M."/>
            <person name="Meinhardt L.W."/>
            <person name="Bailey B.A."/>
        </authorList>
    </citation>
    <scope>NUCLEOTIDE SEQUENCE [LARGE SCALE GENOMIC DNA]</scope>
    <source>
        <strain evidence="3">zdho120</strain>
    </source>
</reference>
<dbReference type="EMBL" id="NBNE01001220">
    <property type="protein sequence ID" value="OWZ14980.1"/>
    <property type="molecule type" value="Genomic_DNA"/>
</dbReference>
<dbReference type="Proteomes" id="UP000198211">
    <property type="component" value="Unassembled WGS sequence"/>
</dbReference>
<keyword evidence="3" id="KW-1185">Reference proteome</keyword>
<organism evidence="2 3">
    <name type="scientific">Phytophthora megakarya</name>
    <dbReference type="NCBI Taxonomy" id="4795"/>
    <lineage>
        <taxon>Eukaryota</taxon>
        <taxon>Sar</taxon>
        <taxon>Stramenopiles</taxon>
        <taxon>Oomycota</taxon>
        <taxon>Peronosporomycetes</taxon>
        <taxon>Peronosporales</taxon>
        <taxon>Peronosporaceae</taxon>
        <taxon>Phytophthora</taxon>
    </lineage>
</organism>
<protein>
    <submittedName>
        <fullName evidence="2">RxLR effector protein</fullName>
    </submittedName>
</protein>
<keyword evidence="1" id="KW-0732">Signal</keyword>
<name>A0A225WDQ2_9STRA</name>